<dbReference type="PATRIC" id="fig|1001583.3.peg.1803"/>
<gene>
    <name evidence="2" type="ORF">LVISKB_1815</name>
</gene>
<keyword evidence="1" id="KW-0812">Transmembrane</keyword>
<feature type="transmembrane region" description="Helical" evidence="1">
    <location>
        <begin position="93"/>
        <end position="113"/>
    </location>
</feature>
<proteinExistence type="predicted"/>
<evidence type="ECO:0000256" key="1">
    <source>
        <dbReference type="SAM" id="Phobius"/>
    </source>
</evidence>
<sequence>MGKVGGKMQRIQRLTFVQFFGWLALALGLLIEGYALWGNFGSRASGDDMFGGAVVLALAAIFIHSQHLLISLAVILLSTLGFAYFTFIYTQSWFWTGIIAIALIAFLIAILGIRTDIHDRKSDWHHVH</sequence>
<keyword evidence="1" id="KW-1133">Transmembrane helix</keyword>
<evidence type="ECO:0000313" key="3">
    <source>
        <dbReference type="Proteomes" id="UP000012042"/>
    </source>
</evidence>
<protein>
    <submittedName>
        <fullName evidence="2">Uncharacterized protein</fullName>
    </submittedName>
</protein>
<organism evidence="2 3">
    <name type="scientific">Levilactobacillus brevis KB290</name>
    <dbReference type="NCBI Taxonomy" id="1001583"/>
    <lineage>
        <taxon>Bacteria</taxon>
        <taxon>Bacillati</taxon>
        <taxon>Bacillota</taxon>
        <taxon>Bacilli</taxon>
        <taxon>Lactobacillales</taxon>
        <taxon>Lactobacillaceae</taxon>
        <taxon>Levilactobacillus</taxon>
    </lineage>
</organism>
<dbReference type="Proteomes" id="UP000012042">
    <property type="component" value="Chromosome"/>
</dbReference>
<dbReference type="KEGG" id="lbk:LVISKB_1815"/>
<dbReference type="EMBL" id="AP012167">
    <property type="protein sequence ID" value="BAN07450.1"/>
    <property type="molecule type" value="Genomic_DNA"/>
</dbReference>
<reference evidence="2 3" key="1">
    <citation type="journal article" date="2013" name="PLoS ONE">
        <title>Genomic Analysis by Deep Sequencing of the Probiotic Lactobacillus brevis KB290 Harboring Nine Plasmids Reveals Genomic Stability.</title>
        <authorList>
            <person name="Fukao M."/>
            <person name="Oshima K."/>
            <person name="Morita H."/>
            <person name="Toh H."/>
            <person name="Suda W."/>
            <person name="Kim S.W."/>
            <person name="Suzuki S."/>
            <person name="Yakabe T."/>
            <person name="Hattori M."/>
            <person name="Yajima N."/>
        </authorList>
    </citation>
    <scope>NUCLEOTIDE SEQUENCE [LARGE SCALE GENOMIC DNA]</scope>
    <source>
        <strain evidence="2 3">KB290</strain>
    </source>
</reference>
<keyword evidence="1" id="KW-0472">Membrane</keyword>
<name>M5AGA9_LEVBR</name>
<dbReference type="HOGENOM" id="CLU_165420_0_0_9"/>
<feature type="transmembrane region" description="Helical" evidence="1">
    <location>
        <begin position="49"/>
        <end position="64"/>
    </location>
</feature>
<evidence type="ECO:0000313" key="2">
    <source>
        <dbReference type="EMBL" id="BAN07450.1"/>
    </source>
</evidence>
<feature type="transmembrane region" description="Helical" evidence="1">
    <location>
        <begin position="69"/>
        <end position="87"/>
    </location>
</feature>
<dbReference type="AlphaFoldDB" id="M5AGA9"/>
<feature type="transmembrane region" description="Helical" evidence="1">
    <location>
        <begin position="16"/>
        <end position="37"/>
    </location>
</feature>
<accession>M5AGA9</accession>